<evidence type="ECO:0000313" key="10">
    <source>
        <dbReference type="EMBL" id="CAG9183830.1"/>
    </source>
</evidence>
<evidence type="ECO:0000256" key="1">
    <source>
        <dbReference type="ARBA" id="ARBA00001954"/>
    </source>
</evidence>
<dbReference type="CDD" id="cd06587">
    <property type="entry name" value="VOC"/>
    <property type="match status" value="1"/>
</dbReference>
<gene>
    <name evidence="10" type="ORF">LMG23992_05097</name>
</gene>
<evidence type="ECO:0000256" key="6">
    <source>
        <dbReference type="ARBA" id="ARBA00023002"/>
    </source>
</evidence>
<evidence type="ECO:0000256" key="8">
    <source>
        <dbReference type="RuleBase" id="RU000683"/>
    </source>
</evidence>
<keyword evidence="6 8" id="KW-0560">Oxidoreductase</keyword>
<dbReference type="PROSITE" id="PS51819">
    <property type="entry name" value="VOC"/>
    <property type="match status" value="1"/>
</dbReference>
<comment type="cofactor">
    <cofactor evidence="1 8">
        <name>Fe(2+)</name>
        <dbReference type="ChEBI" id="CHEBI:29033"/>
    </cofactor>
</comment>
<evidence type="ECO:0000256" key="7">
    <source>
        <dbReference type="ARBA" id="ARBA00023004"/>
    </source>
</evidence>
<dbReference type="PANTHER" id="PTHR43048">
    <property type="entry name" value="METHYLMALONYL-COA EPIMERASE"/>
    <property type="match status" value="1"/>
</dbReference>
<comment type="similarity">
    <text evidence="2 8">Belongs to the extradiol ring-cleavage dioxygenase family.</text>
</comment>
<evidence type="ECO:0000256" key="2">
    <source>
        <dbReference type="ARBA" id="ARBA00008784"/>
    </source>
</evidence>
<dbReference type="PROSITE" id="PS00082">
    <property type="entry name" value="EXTRADIOL_DIOXYGENAS"/>
    <property type="match status" value="1"/>
</dbReference>
<accession>A0ABM8XTZ0</accession>
<dbReference type="PANTHER" id="PTHR43048:SF3">
    <property type="entry name" value="METHYLMALONYL-COA EPIMERASE, MITOCHONDRIAL"/>
    <property type="match status" value="1"/>
</dbReference>
<evidence type="ECO:0000256" key="3">
    <source>
        <dbReference type="ARBA" id="ARBA00022723"/>
    </source>
</evidence>
<keyword evidence="4 8" id="KW-0058">Aromatic hydrocarbons catabolism</keyword>
<evidence type="ECO:0000256" key="4">
    <source>
        <dbReference type="ARBA" id="ARBA00022797"/>
    </source>
</evidence>
<dbReference type="SUPFAM" id="SSF54593">
    <property type="entry name" value="Glyoxalase/Bleomycin resistance protein/Dihydroxybiphenyl dioxygenase"/>
    <property type="match status" value="1"/>
</dbReference>
<dbReference type="RefSeq" id="WP_224082541.1">
    <property type="nucleotide sequence ID" value="NZ_CAJZAI010000021.1"/>
</dbReference>
<comment type="caution">
    <text evidence="10">The sequence shown here is derived from an EMBL/GenBank/DDBJ whole genome shotgun (WGS) entry which is preliminary data.</text>
</comment>
<sequence>MLCKKLSHGAYRCKSAKETTEFYTQVLGLKLSHVMGADRVPSTQEFDPHIHIFFEMEDGSCIAFFEAPLSPGGIRDTGMRDWIQHFAFEVADVETVMAAKARLESLGLDVIGPTDHEGFFLSIYFHDPSGHRLELVAHTATQEMKEIAHREAPTLLERWSQHGSWAGNPPNSH</sequence>
<dbReference type="InterPro" id="IPR029068">
    <property type="entry name" value="Glyas_Bleomycin-R_OHBP_Dase"/>
</dbReference>
<dbReference type="InterPro" id="IPR004360">
    <property type="entry name" value="Glyas_Fos-R_dOase_dom"/>
</dbReference>
<protein>
    <recommendedName>
        <fullName evidence="9">VOC domain-containing protein</fullName>
    </recommendedName>
</protein>
<reference evidence="10 11" key="1">
    <citation type="submission" date="2021-08" db="EMBL/GenBank/DDBJ databases">
        <authorList>
            <person name="Peeters C."/>
        </authorList>
    </citation>
    <scope>NUCLEOTIDE SEQUENCE [LARGE SCALE GENOMIC DNA]</scope>
    <source>
        <strain evidence="10 11">LMG 23992</strain>
    </source>
</reference>
<proteinExistence type="inferred from homology"/>
<keyword evidence="3" id="KW-0479">Metal-binding</keyword>
<dbReference type="EMBL" id="CAJZAI010000021">
    <property type="protein sequence ID" value="CAG9183830.1"/>
    <property type="molecule type" value="Genomic_DNA"/>
</dbReference>
<keyword evidence="5 8" id="KW-0223">Dioxygenase</keyword>
<feature type="domain" description="VOC" evidence="9">
    <location>
        <begin position="5"/>
        <end position="138"/>
    </location>
</feature>
<organism evidence="10 11">
    <name type="scientific">Cupriavidus laharis</name>
    <dbReference type="NCBI Taxonomy" id="151654"/>
    <lineage>
        <taxon>Bacteria</taxon>
        <taxon>Pseudomonadati</taxon>
        <taxon>Pseudomonadota</taxon>
        <taxon>Betaproteobacteria</taxon>
        <taxon>Burkholderiales</taxon>
        <taxon>Burkholderiaceae</taxon>
        <taxon>Cupriavidus</taxon>
    </lineage>
</organism>
<evidence type="ECO:0000313" key="11">
    <source>
        <dbReference type="Proteomes" id="UP000727654"/>
    </source>
</evidence>
<dbReference type="InterPro" id="IPR051785">
    <property type="entry name" value="MMCE/EMCE_epimerase"/>
</dbReference>
<dbReference type="InterPro" id="IPR000486">
    <property type="entry name" value="Xdiol_ring_cleave_dOase_1/2"/>
</dbReference>
<dbReference type="Pfam" id="PF00903">
    <property type="entry name" value="Glyoxalase"/>
    <property type="match status" value="1"/>
</dbReference>
<keyword evidence="7 8" id="KW-0408">Iron</keyword>
<keyword evidence="11" id="KW-1185">Reference proteome</keyword>
<evidence type="ECO:0000256" key="5">
    <source>
        <dbReference type="ARBA" id="ARBA00022964"/>
    </source>
</evidence>
<name>A0ABM8XTZ0_9BURK</name>
<evidence type="ECO:0000259" key="9">
    <source>
        <dbReference type="PROSITE" id="PS51819"/>
    </source>
</evidence>
<dbReference type="InterPro" id="IPR037523">
    <property type="entry name" value="VOC_core"/>
</dbReference>
<dbReference type="Proteomes" id="UP000727654">
    <property type="component" value="Unassembled WGS sequence"/>
</dbReference>
<dbReference type="Gene3D" id="3.10.180.10">
    <property type="entry name" value="2,3-Dihydroxybiphenyl 1,2-Dioxygenase, domain 1"/>
    <property type="match status" value="1"/>
</dbReference>